<dbReference type="Proteomes" id="UP000194761">
    <property type="component" value="Unassembled WGS sequence"/>
</dbReference>
<proteinExistence type="predicted"/>
<reference evidence="2 3" key="1">
    <citation type="submission" date="2017-05" db="EMBL/GenBank/DDBJ databases">
        <title>Biotechnological potential of actinobacteria isolated from South African environments.</title>
        <authorList>
            <person name="Le Roes-Hill M."/>
            <person name="Prins A."/>
            <person name="Durrell K.A."/>
        </authorList>
    </citation>
    <scope>NUCLEOTIDE SEQUENCE [LARGE SCALE GENOMIC DNA]</scope>
    <source>
        <strain evidence="2">M26</strain>
    </source>
</reference>
<dbReference type="NCBIfam" id="TIGR02548">
    <property type="entry name" value="casB_cse2"/>
    <property type="match status" value="1"/>
</dbReference>
<feature type="region of interest" description="Disordered" evidence="1">
    <location>
        <begin position="1"/>
        <end position="55"/>
    </location>
</feature>
<organism evidence="2 3">
    <name type="scientific">Streptosporangium minutum</name>
    <dbReference type="NCBI Taxonomy" id="569862"/>
    <lineage>
        <taxon>Bacteria</taxon>
        <taxon>Bacillati</taxon>
        <taxon>Actinomycetota</taxon>
        <taxon>Actinomycetes</taxon>
        <taxon>Streptosporangiales</taxon>
        <taxon>Streptosporangiaceae</taxon>
        <taxon>Streptosporangium</taxon>
    </lineage>
</organism>
<sequence length="221" mass="24490">MHRQGRQDEQGKGARVNSIPSIDKADRYVSHLSRLAQNDPGRRSALRRGLGRPVDDPMVRKAHAVVVPWLPTRPGRAVESAYYSVAALIAAQPVGRRGGTPETEALDPPATPEGEEKSKRPTTSIGGTLGLAVRDNKLNPVTVEARLHLVCRQDVTGLHRQLPGLVRQLAAKELTPDWGRLLVDLSWWERGRDRVAKGWLQDFYRAMNNTTEDNGSESENQ</sequence>
<dbReference type="Pfam" id="PF09485">
    <property type="entry name" value="CRISPR_Cse2"/>
    <property type="match status" value="1"/>
</dbReference>
<gene>
    <name evidence="2" type="ORF">CA984_00230</name>
</gene>
<feature type="region of interest" description="Disordered" evidence="1">
    <location>
        <begin position="95"/>
        <end position="128"/>
    </location>
</feature>
<accession>A0A243RY72</accession>
<dbReference type="AlphaFoldDB" id="A0A243RY72"/>
<dbReference type="EMBL" id="NGFP01000001">
    <property type="protein sequence ID" value="OUD00102.1"/>
    <property type="molecule type" value="Genomic_DNA"/>
</dbReference>
<keyword evidence="3" id="KW-1185">Reference proteome</keyword>
<evidence type="ECO:0000256" key="1">
    <source>
        <dbReference type="SAM" id="MobiDB-lite"/>
    </source>
</evidence>
<dbReference type="InterPro" id="IPR038287">
    <property type="entry name" value="Cse2_sf"/>
</dbReference>
<comment type="caution">
    <text evidence="2">The sequence shown here is derived from an EMBL/GenBank/DDBJ whole genome shotgun (WGS) entry which is preliminary data.</text>
</comment>
<evidence type="ECO:0000313" key="2">
    <source>
        <dbReference type="EMBL" id="OUD00102.1"/>
    </source>
</evidence>
<name>A0A243RY72_9ACTN</name>
<dbReference type="InterPro" id="IPR013382">
    <property type="entry name" value="CRISPR-assoc_prot_Cse2"/>
</dbReference>
<feature type="compositionally biased region" description="Basic and acidic residues" evidence="1">
    <location>
        <begin position="1"/>
        <end position="12"/>
    </location>
</feature>
<evidence type="ECO:0000313" key="3">
    <source>
        <dbReference type="Proteomes" id="UP000194761"/>
    </source>
</evidence>
<dbReference type="Gene3D" id="1.10.520.40">
    <property type="entry name" value="CRISPR-associated protein Cse2"/>
    <property type="match status" value="1"/>
</dbReference>
<protein>
    <submittedName>
        <fullName evidence="2">Type I-E CRISPR-associated protein Cse2/CasB</fullName>
    </submittedName>
</protein>